<evidence type="ECO:0000256" key="1">
    <source>
        <dbReference type="SAM" id="MobiDB-lite"/>
    </source>
</evidence>
<protein>
    <submittedName>
        <fullName evidence="2">Uncharacterized protein</fullName>
    </submittedName>
</protein>
<reference evidence="2 3" key="1">
    <citation type="submission" date="2014-06" db="EMBL/GenBank/DDBJ databases">
        <title>The genome of the endonuclear symbiont Nucleicultrix amoebiphila.</title>
        <authorList>
            <person name="Schulz F."/>
            <person name="Horn M."/>
        </authorList>
    </citation>
    <scope>NUCLEOTIDE SEQUENCE [LARGE SCALE GENOMIC DNA]</scope>
    <source>
        <strain evidence="2 3">FS5</strain>
    </source>
</reference>
<feature type="compositionally biased region" description="Low complexity" evidence="1">
    <location>
        <begin position="38"/>
        <end position="63"/>
    </location>
</feature>
<name>A0A1W6N4K8_9PROT</name>
<dbReference type="Proteomes" id="UP000237351">
    <property type="component" value="Chromosome"/>
</dbReference>
<dbReference type="EMBL" id="CP008743">
    <property type="protein sequence ID" value="ARN84784.1"/>
    <property type="molecule type" value="Genomic_DNA"/>
</dbReference>
<proteinExistence type="predicted"/>
<feature type="region of interest" description="Disordered" evidence="1">
    <location>
        <begin position="1"/>
        <end position="63"/>
    </location>
</feature>
<keyword evidence="3" id="KW-1185">Reference proteome</keyword>
<organism evidence="2 3">
    <name type="scientific">Candidatus Nucleicultrix amoebiphila FS5</name>
    <dbReference type="NCBI Taxonomy" id="1414854"/>
    <lineage>
        <taxon>Bacteria</taxon>
        <taxon>Pseudomonadati</taxon>
        <taxon>Pseudomonadota</taxon>
        <taxon>Alphaproteobacteria</taxon>
        <taxon>Holosporales</taxon>
        <taxon>Candidatus Nucleicultricaceae</taxon>
        <taxon>Candidatus Nucleicultrix</taxon>
    </lineage>
</organism>
<accession>A0A1W6N4K8</accession>
<evidence type="ECO:0000313" key="2">
    <source>
        <dbReference type="EMBL" id="ARN84784.1"/>
    </source>
</evidence>
<gene>
    <name evidence="2" type="ORF">GQ61_05185</name>
</gene>
<sequence>MQIALHSEMRQKMREQTGNMGATEKSPGKNMYNVEHLQNMGNQQSMKQMQQKGSDKGQNVPQQ</sequence>
<evidence type="ECO:0000313" key="3">
    <source>
        <dbReference type="Proteomes" id="UP000237351"/>
    </source>
</evidence>
<dbReference type="KEGG" id="naf:GQ61_05185"/>
<dbReference type="AlphaFoldDB" id="A0A1W6N4K8"/>